<organism evidence="30 31">
    <name type="scientific">Desulfoluna spongiiphila</name>
    <dbReference type="NCBI Taxonomy" id="419481"/>
    <lineage>
        <taxon>Bacteria</taxon>
        <taxon>Pseudomonadati</taxon>
        <taxon>Thermodesulfobacteriota</taxon>
        <taxon>Desulfobacteria</taxon>
        <taxon>Desulfobacterales</taxon>
        <taxon>Desulfolunaceae</taxon>
        <taxon>Desulfoluna</taxon>
    </lineage>
</organism>
<dbReference type="SUPFAM" id="SSF54292">
    <property type="entry name" value="2Fe-2S ferredoxin-like"/>
    <property type="match status" value="1"/>
</dbReference>
<dbReference type="InterPro" id="IPR017927">
    <property type="entry name" value="FAD-bd_FR_type"/>
</dbReference>
<gene>
    <name evidence="27" type="primary">nqrF</name>
    <name evidence="30" type="ORF">SAMN05216233_11046</name>
</gene>
<comment type="cofactor">
    <cofactor evidence="1 27">
        <name>FAD</name>
        <dbReference type="ChEBI" id="CHEBI:57692"/>
    </cofactor>
</comment>
<dbReference type="InterPro" id="IPR001433">
    <property type="entry name" value="OxRdtase_FAD/NAD-bd"/>
</dbReference>
<dbReference type="PANTHER" id="PTHR43644:SF1">
    <property type="entry name" value="NAD(P)H-FLAVIN REDUCTASE"/>
    <property type="match status" value="1"/>
</dbReference>
<dbReference type="PROSITE" id="PS51384">
    <property type="entry name" value="FAD_FR"/>
    <property type="match status" value="1"/>
</dbReference>
<keyword evidence="11 27" id="KW-0285">Flavoprotein</keyword>
<keyword evidence="10" id="KW-0997">Cell inner membrane</keyword>
<evidence type="ECO:0000256" key="1">
    <source>
        <dbReference type="ARBA" id="ARBA00001974"/>
    </source>
</evidence>
<keyword evidence="22 27" id="KW-0472">Membrane</keyword>
<feature type="domain" description="FAD-binding FR-type" evidence="29">
    <location>
        <begin position="129"/>
        <end position="269"/>
    </location>
</feature>
<protein>
    <recommendedName>
        <fullName evidence="7 27">Na(+)-translocating NADH-quinone reductase subunit F</fullName>
        <shortName evidence="27">Na(+)-NQR subunit F</shortName>
        <shortName evidence="27">Na(+)-translocating NQR subunit F</shortName>
        <ecNumber evidence="6 27">7.2.1.1</ecNumber>
    </recommendedName>
    <alternativeName>
        <fullName evidence="25 27">NQR complex subunit F</fullName>
    </alternativeName>
    <alternativeName>
        <fullName evidence="24 27">NQR-1 subunit F</fullName>
    </alternativeName>
</protein>
<dbReference type="GO" id="GO:0005886">
    <property type="term" value="C:plasma membrane"/>
    <property type="evidence" value="ECO:0007669"/>
    <property type="project" value="UniProtKB-SubCell"/>
</dbReference>
<evidence type="ECO:0000256" key="15">
    <source>
        <dbReference type="ARBA" id="ARBA00022967"/>
    </source>
</evidence>
<keyword evidence="19 27" id="KW-0915">Sodium</keyword>
<dbReference type="InterPro" id="IPR008333">
    <property type="entry name" value="Cbr1-like_FAD-bd_dom"/>
</dbReference>
<evidence type="ECO:0000256" key="3">
    <source>
        <dbReference type="ARBA" id="ARBA00004533"/>
    </source>
</evidence>
<keyword evidence="23 27" id="KW-0739">Sodium transport</keyword>
<evidence type="ECO:0000313" key="30">
    <source>
        <dbReference type="EMBL" id="SCY48606.1"/>
    </source>
</evidence>
<keyword evidence="17 27" id="KW-0411">Iron-sulfur</keyword>
<dbReference type="NCBIfam" id="TIGR01941">
    <property type="entry name" value="nqrF"/>
    <property type="match status" value="1"/>
</dbReference>
<keyword evidence="9 27" id="KW-1003">Cell membrane</keyword>
<dbReference type="PANTHER" id="PTHR43644">
    <property type="entry name" value="NA(+)-TRANSLOCATING NADH-QUINONE REDUCTASE SUBUNIT"/>
    <property type="match status" value="1"/>
</dbReference>
<dbReference type="GO" id="GO:0006814">
    <property type="term" value="P:sodium ion transport"/>
    <property type="evidence" value="ECO:0007669"/>
    <property type="project" value="UniProtKB-UniRule"/>
</dbReference>
<keyword evidence="13 27" id="KW-0479">Metal-binding</keyword>
<evidence type="ECO:0000256" key="7">
    <source>
        <dbReference type="ARBA" id="ARBA00019729"/>
    </source>
</evidence>
<keyword evidence="21 27" id="KW-0830">Ubiquinone</keyword>
<evidence type="ECO:0000256" key="4">
    <source>
        <dbReference type="ARBA" id="ARBA00005570"/>
    </source>
</evidence>
<dbReference type="Gene3D" id="3.10.20.30">
    <property type="match status" value="1"/>
</dbReference>
<keyword evidence="15 27" id="KW-1278">Translocase</keyword>
<feature type="domain" description="2Fe-2S ferredoxin-type" evidence="28">
    <location>
        <begin position="33"/>
        <end position="126"/>
    </location>
</feature>
<comment type="subcellular location">
    <subcellularLocation>
        <location evidence="3">Cell inner membrane</location>
    </subcellularLocation>
    <subcellularLocation>
        <location evidence="27">Cell membrane</location>
        <topology evidence="27">Single-pass membrane protein</topology>
    </subcellularLocation>
</comment>
<evidence type="ECO:0000256" key="5">
    <source>
        <dbReference type="ARBA" id="ARBA00011309"/>
    </source>
</evidence>
<dbReference type="PROSITE" id="PS51085">
    <property type="entry name" value="2FE2S_FER_2"/>
    <property type="match status" value="1"/>
</dbReference>
<keyword evidence="27" id="KW-0812">Transmembrane</keyword>
<dbReference type="InterPro" id="IPR036010">
    <property type="entry name" value="2Fe-2S_ferredoxin-like_sf"/>
</dbReference>
<evidence type="ECO:0000256" key="24">
    <source>
        <dbReference type="ARBA" id="ARBA00030032"/>
    </source>
</evidence>
<accession>A0A1G5GAG1</accession>
<dbReference type="Pfam" id="PF00970">
    <property type="entry name" value="FAD_binding_6"/>
    <property type="match status" value="1"/>
</dbReference>
<evidence type="ECO:0000256" key="13">
    <source>
        <dbReference type="ARBA" id="ARBA00022723"/>
    </source>
</evidence>
<keyword evidence="16 27" id="KW-0408">Iron</keyword>
<evidence type="ECO:0000256" key="26">
    <source>
        <dbReference type="ARBA" id="ARBA00048891"/>
    </source>
</evidence>
<dbReference type="InterPro" id="IPR039261">
    <property type="entry name" value="FNR_nucleotide-bd"/>
</dbReference>
<dbReference type="Gene3D" id="3.40.50.80">
    <property type="entry name" value="Nucleotide-binding domain of ferredoxin-NADP reductase (FNR) module"/>
    <property type="match status" value="1"/>
</dbReference>
<dbReference type="GO" id="GO:0051537">
    <property type="term" value="F:2 iron, 2 sulfur cluster binding"/>
    <property type="evidence" value="ECO:0007669"/>
    <property type="project" value="UniProtKB-KW"/>
</dbReference>
<dbReference type="PIRSF" id="PIRSF000044">
    <property type="entry name" value="Cis_Diol_DH_RD"/>
    <property type="match status" value="1"/>
</dbReference>
<dbReference type="SUPFAM" id="SSF63380">
    <property type="entry name" value="Riboflavin synthase domain-like"/>
    <property type="match status" value="1"/>
</dbReference>
<sequence length="406" mass="45671">MIYLVSLCVFVGIILFLVILLIIVERFVTIQGERTIIINEDTGNPIRVEGTPTLLSALLGRGVLLPSACGGSGSCGMCKCVVSKGGGDILPTELSHVSRKERMASVRMACQLKVKDDMEIHVPDEIFSICKYDGTVVSNDNVSTFIKELIIDLDDGKVMEFKAGSYVQIDIPPYDIRFTDFDIAEEYREDWDAQNLWSLSHKNEENSFRAYSMANPPSDNRRVMLNIRIATPPPNAPDAPPGVGTTYLFNLKPGDKVTLSGPYGEFFVKETERELCFIGGGAGMAPMRGHIFHQLHTLDCKRTMSFWYGARSKREMFYDDEYNQLTEDYSNFDYHVALSAPHPEDDWSGYRGFIHNAVYENFLKNHPDPAEIEYYLCGPPLMIDAVLAMLESLGVEEEMILFDKFS</sequence>
<dbReference type="InterPro" id="IPR017938">
    <property type="entry name" value="Riboflavin_synthase-like_b-brl"/>
</dbReference>
<comment type="catalytic activity">
    <reaction evidence="26 27">
        <text>a ubiquinone + n Na(+)(in) + NADH + H(+) = a ubiquinol + n Na(+)(out) + NAD(+)</text>
        <dbReference type="Rhea" id="RHEA:47748"/>
        <dbReference type="Rhea" id="RHEA-COMP:9565"/>
        <dbReference type="Rhea" id="RHEA-COMP:9566"/>
        <dbReference type="ChEBI" id="CHEBI:15378"/>
        <dbReference type="ChEBI" id="CHEBI:16389"/>
        <dbReference type="ChEBI" id="CHEBI:17976"/>
        <dbReference type="ChEBI" id="CHEBI:29101"/>
        <dbReference type="ChEBI" id="CHEBI:57540"/>
        <dbReference type="ChEBI" id="CHEBI:57945"/>
        <dbReference type="EC" id="7.2.1.1"/>
    </reaction>
</comment>
<dbReference type="InterPro" id="IPR012675">
    <property type="entry name" value="Beta-grasp_dom_sf"/>
</dbReference>
<dbReference type="STRING" id="419481.SAMN05216233_11046"/>
<keyword evidence="8 27" id="KW-0813">Transport</keyword>
<keyword evidence="14 27" id="KW-0274">FAD</keyword>
<dbReference type="GO" id="GO:0046872">
    <property type="term" value="F:metal ion binding"/>
    <property type="evidence" value="ECO:0007669"/>
    <property type="project" value="UniProtKB-KW"/>
</dbReference>
<evidence type="ECO:0000256" key="16">
    <source>
        <dbReference type="ARBA" id="ARBA00023004"/>
    </source>
</evidence>
<comment type="subunit">
    <text evidence="5 27">Composed of six subunits; NqrA, NqrB, NqrC, NqrD, NqrE and NqrF.</text>
</comment>
<feature type="binding site" evidence="27">
    <location>
        <position position="110"/>
    </location>
    <ligand>
        <name>[2Fe-2S] cluster</name>
        <dbReference type="ChEBI" id="CHEBI:190135"/>
    </ligand>
</feature>
<evidence type="ECO:0000256" key="27">
    <source>
        <dbReference type="HAMAP-Rule" id="MF_00430"/>
    </source>
</evidence>
<evidence type="ECO:0000256" key="11">
    <source>
        <dbReference type="ARBA" id="ARBA00022630"/>
    </source>
</evidence>
<evidence type="ECO:0000313" key="31">
    <source>
        <dbReference type="Proteomes" id="UP000198870"/>
    </source>
</evidence>
<evidence type="ECO:0000256" key="22">
    <source>
        <dbReference type="ARBA" id="ARBA00023136"/>
    </source>
</evidence>
<evidence type="ECO:0000256" key="25">
    <source>
        <dbReference type="ARBA" id="ARBA00030787"/>
    </source>
</evidence>
<feature type="binding site" evidence="27">
    <location>
        <position position="78"/>
    </location>
    <ligand>
        <name>[2Fe-2S] cluster</name>
        <dbReference type="ChEBI" id="CHEBI:190135"/>
    </ligand>
</feature>
<reference evidence="30 31" key="1">
    <citation type="submission" date="2016-10" db="EMBL/GenBank/DDBJ databases">
        <authorList>
            <person name="de Groot N.N."/>
        </authorList>
    </citation>
    <scope>NUCLEOTIDE SEQUENCE [LARGE SCALE GENOMIC DNA]</scope>
    <source>
        <strain evidence="30 31">AA1</strain>
    </source>
</reference>
<dbReference type="GO" id="GO:0009055">
    <property type="term" value="F:electron transfer activity"/>
    <property type="evidence" value="ECO:0007669"/>
    <property type="project" value="UniProtKB-UniRule"/>
</dbReference>
<evidence type="ECO:0000256" key="2">
    <source>
        <dbReference type="ARBA" id="ARBA00002972"/>
    </source>
</evidence>
<keyword evidence="31" id="KW-1185">Reference proteome</keyword>
<dbReference type="GO" id="GO:0016655">
    <property type="term" value="F:oxidoreductase activity, acting on NAD(P)H, quinone or similar compound as acceptor"/>
    <property type="evidence" value="ECO:0007669"/>
    <property type="project" value="InterPro"/>
</dbReference>
<dbReference type="CDD" id="cd06188">
    <property type="entry name" value="NADH_quinone_reductase"/>
    <property type="match status" value="1"/>
</dbReference>
<evidence type="ECO:0000256" key="23">
    <source>
        <dbReference type="ARBA" id="ARBA00023201"/>
    </source>
</evidence>
<evidence type="ECO:0000256" key="10">
    <source>
        <dbReference type="ARBA" id="ARBA00022519"/>
    </source>
</evidence>
<comment type="cofactor">
    <cofactor evidence="27">
        <name>[2Fe-2S] cluster</name>
        <dbReference type="ChEBI" id="CHEBI:190135"/>
    </cofactor>
    <text evidence="27">Binds 1 [2Fe-2S] cluster.</text>
</comment>
<name>A0A1G5GAG1_9BACT</name>
<dbReference type="HAMAP" id="MF_00430">
    <property type="entry name" value="NqrF"/>
    <property type="match status" value="1"/>
</dbReference>
<evidence type="ECO:0000256" key="9">
    <source>
        <dbReference type="ARBA" id="ARBA00022475"/>
    </source>
</evidence>
<evidence type="ECO:0000256" key="19">
    <source>
        <dbReference type="ARBA" id="ARBA00023053"/>
    </source>
</evidence>
<dbReference type="Proteomes" id="UP000198870">
    <property type="component" value="Unassembled WGS sequence"/>
</dbReference>
<dbReference type="Pfam" id="PF00175">
    <property type="entry name" value="NAD_binding_1"/>
    <property type="match status" value="1"/>
</dbReference>
<evidence type="ECO:0000259" key="28">
    <source>
        <dbReference type="PROSITE" id="PS51085"/>
    </source>
</evidence>
<keyword evidence="27" id="KW-1133">Transmembrane helix</keyword>
<evidence type="ECO:0000256" key="12">
    <source>
        <dbReference type="ARBA" id="ARBA00022714"/>
    </source>
</evidence>
<dbReference type="InterPro" id="IPR010205">
    <property type="entry name" value="NqrF"/>
</dbReference>
<evidence type="ECO:0000256" key="20">
    <source>
        <dbReference type="ARBA" id="ARBA00023065"/>
    </source>
</evidence>
<dbReference type="InterPro" id="IPR001041">
    <property type="entry name" value="2Fe-2S_ferredoxin-type"/>
</dbReference>
<evidence type="ECO:0000256" key="21">
    <source>
        <dbReference type="ARBA" id="ARBA00023075"/>
    </source>
</evidence>
<evidence type="ECO:0000256" key="8">
    <source>
        <dbReference type="ARBA" id="ARBA00022448"/>
    </source>
</evidence>
<keyword evidence="20 27" id="KW-0406">Ion transport</keyword>
<dbReference type="SUPFAM" id="SSF52343">
    <property type="entry name" value="Ferredoxin reductase-like, C-terminal NADP-linked domain"/>
    <property type="match status" value="1"/>
</dbReference>
<dbReference type="OrthoDB" id="9806195at2"/>
<dbReference type="Gene3D" id="2.40.30.10">
    <property type="entry name" value="Translation factors"/>
    <property type="match status" value="1"/>
</dbReference>
<evidence type="ECO:0000256" key="18">
    <source>
        <dbReference type="ARBA" id="ARBA00023027"/>
    </source>
</evidence>
<keyword evidence="18 27" id="KW-0520">NAD</keyword>
<evidence type="ECO:0000256" key="6">
    <source>
        <dbReference type="ARBA" id="ARBA00013099"/>
    </source>
</evidence>
<dbReference type="EC" id="7.2.1.1" evidence="6 27"/>
<evidence type="ECO:0000256" key="14">
    <source>
        <dbReference type="ARBA" id="ARBA00022827"/>
    </source>
</evidence>
<dbReference type="RefSeq" id="WP_092211327.1">
    <property type="nucleotide sequence ID" value="NZ_FMUX01000010.1"/>
</dbReference>
<evidence type="ECO:0000259" key="29">
    <source>
        <dbReference type="PROSITE" id="PS51384"/>
    </source>
</evidence>
<dbReference type="CDD" id="cd00207">
    <property type="entry name" value="fer2"/>
    <property type="match status" value="1"/>
</dbReference>
<feature type="binding site" evidence="27">
    <location>
        <position position="69"/>
    </location>
    <ligand>
        <name>[2Fe-2S] cluster</name>
        <dbReference type="ChEBI" id="CHEBI:190135"/>
    </ligand>
</feature>
<comment type="function">
    <text evidence="2 27">NQR complex catalyzes the reduction of ubiquinone-1 to ubiquinol by two successive reactions, coupled with the transport of Na(+) ions from the cytoplasm to the periplasm. The first step is catalyzed by NqrF, which accepts electrons from NADH and reduces ubiquinone-1 to ubisemiquinone by a one-electron transfer pathway.</text>
</comment>
<keyword evidence="12 27" id="KW-0001">2Fe-2S</keyword>
<dbReference type="AlphaFoldDB" id="A0A1G5GAG1"/>
<dbReference type="FunFam" id="3.40.50.80:FF:000014">
    <property type="entry name" value="Na(+)-translocating NADH-quinone reductase subunit F"/>
    <property type="match status" value="1"/>
</dbReference>
<evidence type="ECO:0000256" key="17">
    <source>
        <dbReference type="ARBA" id="ARBA00023014"/>
    </source>
</evidence>
<dbReference type="EMBL" id="FMUX01000010">
    <property type="protein sequence ID" value="SCY48606.1"/>
    <property type="molecule type" value="Genomic_DNA"/>
</dbReference>
<dbReference type="Pfam" id="PF00111">
    <property type="entry name" value="Fer2"/>
    <property type="match status" value="1"/>
</dbReference>
<proteinExistence type="inferred from homology"/>
<comment type="similarity">
    <text evidence="4 27">Belongs to the NqrF family.</text>
</comment>
<feature type="binding site" evidence="27">
    <location>
        <position position="75"/>
    </location>
    <ligand>
        <name>[2Fe-2S] cluster</name>
        <dbReference type="ChEBI" id="CHEBI:190135"/>
    </ligand>
</feature>